<accession>A0ABD0NDC4</accession>
<evidence type="ECO:0000313" key="2">
    <source>
        <dbReference type="EMBL" id="KAL0199422.1"/>
    </source>
</evidence>
<evidence type="ECO:0000313" key="1">
    <source>
        <dbReference type="EMBL" id="KAL0159624.1"/>
    </source>
</evidence>
<dbReference type="EMBL" id="JAMKFB020000022">
    <property type="protein sequence ID" value="KAL0159624.1"/>
    <property type="molecule type" value="Genomic_DNA"/>
</dbReference>
<sequence>SKFRHRLQRKLAEDKKLLLQEIEKYNGLVLDSASNIDEAVVEHSLTGESTVSQIWPWEVHGSG</sequence>
<protein>
    <submittedName>
        <fullName evidence="1">Uncharacterized protein</fullName>
    </submittedName>
</protein>
<dbReference type="AlphaFoldDB" id="A0ABD0NDC4"/>
<feature type="non-terminal residue" evidence="1">
    <location>
        <position position="1"/>
    </location>
</feature>
<feature type="non-terminal residue" evidence="1">
    <location>
        <position position="63"/>
    </location>
</feature>
<keyword evidence="3" id="KW-1185">Reference proteome</keyword>
<dbReference type="Proteomes" id="UP001529510">
    <property type="component" value="Unassembled WGS sequence"/>
</dbReference>
<name>A0ABD0NDC4_CIRMR</name>
<proteinExistence type="predicted"/>
<reference evidence="1 3" key="1">
    <citation type="submission" date="2024-05" db="EMBL/GenBank/DDBJ databases">
        <title>Genome sequencing and assembly of Indian major carp, Cirrhinus mrigala (Hamilton, 1822).</title>
        <authorList>
            <person name="Mohindra V."/>
            <person name="Chowdhury L.M."/>
            <person name="Lal K."/>
            <person name="Jena J.K."/>
        </authorList>
    </citation>
    <scope>NUCLEOTIDE SEQUENCE [LARGE SCALE GENOMIC DNA]</scope>
    <source>
        <strain evidence="1">CM1030</strain>
        <tissue evidence="1">Blood</tissue>
    </source>
</reference>
<gene>
    <name evidence="2" type="ORF">M9458_007962</name>
    <name evidence="1" type="ORF">M9458_043349</name>
</gene>
<organism evidence="1 3">
    <name type="scientific">Cirrhinus mrigala</name>
    <name type="common">Mrigala</name>
    <dbReference type="NCBI Taxonomy" id="683832"/>
    <lineage>
        <taxon>Eukaryota</taxon>
        <taxon>Metazoa</taxon>
        <taxon>Chordata</taxon>
        <taxon>Craniata</taxon>
        <taxon>Vertebrata</taxon>
        <taxon>Euteleostomi</taxon>
        <taxon>Actinopterygii</taxon>
        <taxon>Neopterygii</taxon>
        <taxon>Teleostei</taxon>
        <taxon>Ostariophysi</taxon>
        <taxon>Cypriniformes</taxon>
        <taxon>Cyprinidae</taxon>
        <taxon>Labeoninae</taxon>
        <taxon>Labeonini</taxon>
        <taxon>Cirrhinus</taxon>
    </lineage>
</organism>
<comment type="caution">
    <text evidence="1">The sequence shown here is derived from an EMBL/GenBank/DDBJ whole genome shotgun (WGS) entry which is preliminary data.</text>
</comment>
<evidence type="ECO:0000313" key="3">
    <source>
        <dbReference type="Proteomes" id="UP001529510"/>
    </source>
</evidence>
<dbReference type="EMBL" id="JAMKFB020000003">
    <property type="protein sequence ID" value="KAL0199422.1"/>
    <property type="molecule type" value="Genomic_DNA"/>
</dbReference>